<reference evidence="2" key="1">
    <citation type="submission" date="2023-03" db="EMBL/GenBank/DDBJ databases">
        <title>Massive genome expansion in bonnet fungi (Mycena s.s.) driven by repeated elements and novel gene families across ecological guilds.</title>
        <authorList>
            <consortium name="Lawrence Berkeley National Laboratory"/>
            <person name="Harder C.B."/>
            <person name="Miyauchi S."/>
            <person name="Viragh M."/>
            <person name="Kuo A."/>
            <person name="Thoen E."/>
            <person name="Andreopoulos B."/>
            <person name="Lu D."/>
            <person name="Skrede I."/>
            <person name="Drula E."/>
            <person name="Henrissat B."/>
            <person name="Morin E."/>
            <person name="Kohler A."/>
            <person name="Barry K."/>
            <person name="LaButti K."/>
            <person name="Morin E."/>
            <person name="Salamov A."/>
            <person name="Lipzen A."/>
            <person name="Mereny Z."/>
            <person name="Hegedus B."/>
            <person name="Baldrian P."/>
            <person name="Stursova M."/>
            <person name="Weitz H."/>
            <person name="Taylor A."/>
            <person name="Grigoriev I.V."/>
            <person name="Nagy L.G."/>
            <person name="Martin F."/>
            <person name="Kauserud H."/>
        </authorList>
    </citation>
    <scope>NUCLEOTIDE SEQUENCE</scope>
    <source>
        <strain evidence="2">9144</strain>
    </source>
</reference>
<dbReference type="Proteomes" id="UP001219525">
    <property type="component" value="Unassembled WGS sequence"/>
</dbReference>
<evidence type="ECO:0000313" key="3">
    <source>
        <dbReference type="Proteomes" id="UP001219525"/>
    </source>
</evidence>
<feature type="region of interest" description="Disordered" evidence="1">
    <location>
        <begin position="783"/>
        <end position="802"/>
    </location>
</feature>
<gene>
    <name evidence="2" type="ORF">GGX14DRAFT_374928</name>
</gene>
<sequence length="860" mass="95277">MGLKAEGSSLRADIESQISARQALSKKLHVVNQKVRRIPDRLETAATKASAKAKDEITHLFSFTLKEKGVVPDSTRDMIADLVALDGVRPSKVVGVLKRIAAKLGIAVSGDASDRTVRRIVKEGGIAAQMQFVEAVGTSKGVTASSDGTTHKNINLESRRATVINQDDSKQTFFLGIGMAINHTSEKQLEGWEELIEAAYQIYRSSPRCQTADDARDFWLKVTGWHSDHAEDQKKLFRLVAAMKTRLERERRGERTLAQMAPAQWADILFNVSQAAVAEAGGVTAWEQLEDVDRLDRHVAAFTAFTRELGEEEFSKLTPEEKQSIDLFIWGGCCMHKNLNVFKGDLTLTSPPMQEWWVDNGHTGPLKMFNRDNAAAATLGAGTDAAARAEDRTVGGAIKVSSLAGAIFRHKDRKRGQQDTLRYFWDYETGLNICFPDTSNTRFQSHAGACEIITVNMELLLQFLVYVRENKGSRTLNHMELNVQRGLSCWATRHEFVVISLLNQCVDVPYMLEVRGPLRAEDNLLRLGPLHKKVRAHLEKIAANPEIITGADASFEASTLDGKMWQHPEVVYAARARIAEWNLEHVDALIVAYCKGALLAWDRFDTEWRADGPIASLSQENIERAWLEVTNDGNESELGIYRGAAKSAPNMSLEFHSAMRMYKANKTSTFQSTLDPQTRQAIRVHVRTEDASGASRQNKHAQVVHMKAVADMNTKRDDDKKERAEKVKDILAKVIPISSVQELDAAAKTNRGAAGYLTIAALDLQLDWHIANAVQEVNLDETSASGIPKAKSGPKGRGNRDNRCEYLRDAISKRGDILERAGAGLCSIVVEPAPVLLIPAQIGGAQDGYDSEPEYYARQR</sequence>
<dbReference type="EMBL" id="JARJCW010000078">
    <property type="protein sequence ID" value="KAJ7197444.1"/>
    <property type="molecule type" value="Genomic_DNA"/>
</dbReference>
<keyword evidence="3" id="KW-1185">Reference proteome</keyword>
<dbReference type="AlphaFoldDB" id="A0AAD6UYF9"/>
<protein>
    <submittedName>
        <fullName evidence="2">Uncharacterized protein</fullName>
    </submittedName>
</protein>
<evidence type="ECO:0000256" key="1">
    <source>
        <dbReference type="SAM" id="MobiDB-lite"/>
    </source>
</evidence>
<comment type="caution">
    <text evidence="2">The sequence shown here is derived from an EMBL/GenBank/DDBJ whole genome shotgun (WGS) entry which is preliminary data.</text>
</comment>
<organism evidence="2 3">
    <name type="scientific">Mycena pura</name>
    <dbReference type="NCBI Taxonomy" id="153505"/>
    <lineage>
        <taxon>Eukaryota</taxon>
        <taxon>Fungi</taxon>
        <taxon>Dikarya</taxon>
        <taxon>Basidiomycota</taxon>
        <taxon>Agaricomycotina</taxon>
        <taxon>Agaricomycetes</taxon>
        <taxon>Agaricomycetidae</taxon>
        <taxon>Agaricales</taxon>
        <taxon>Marasmiineae</taxon>
        <taxon>Mycenaceae</taxon>
        <taxon>Mycena</taxon>
    </lineage>
</organism>
<proteinExistence type="predicted"/>
<name>A0AAD6UYF9_9AGAR</name>
<evidence type="ECO:0000313" key="2">
    <source>
        <dbReference type="EMBL" id="KAJ7197444.1"/>
    </source>
</evidence>
<accession>A0AAD6UYF9</accession>